<evidence type="ECO:0000256" key="1">
    <source>
        <dbReference type="SAM" id="MobiDB-lite"/>
    </source>
</evidence>
<comment type="caution">
    <text evidence="3">The sequence shown here is derived from an EMBL/GenBank/DDBJ whole genome shotgun (WGS) entry which is preliminary data.</text>
</comment>
<feature type="compositionally biased region" description="Polar residues" evidence="1">
    <location>
        <begin position="1"/>
        <end position="18"/>
    </location>
</feature>
<feature type="compositionally biased region" description="Polar residues" evidence="1">
    <location>
        <begin position="82"/>
        <end position="95"/>
    </location>
</feature>
<keyword evidence="2" id="KW-1133">Transmembrane helix</keyword>
<keyword evidence="4" id="KW-1185">Reference proteome</keyword>
<gene>
    <name evidence="3" type="ORF">PXEA_LOCUS24936</name>
</gene>
<accession>A0A3S5BN71</accession>
<name>A0A3S5BN71_9PLAT</name>
<evidence type="ECO:0000313" key="4">
    <source>
        <dbReference type="Proteomes" id="UP000784294"/>
    </source>
</evidence>
<evidence type="ECO:0000313" key="3">
    <source>
        <dbReference type="EMBL" id="VEL31496.1"/>
    </source>
</evidence>
<feature type="region of interest" description="Disordered" evidence="1">
    <location>
        <begin position="1"/>
        <end position="96"/>
    </location>
</feature>
<keyword evidence="2" id="KW-0472">Membrane</keyword>
<dbReference type="AlphaFoldDB" id="A0A3S5BN71"/>
<keyword evidence="2" id="KW-0812">Transmembrane</keyword>
<dbReference type="EMBL" id="CAAALY010123028">
    <property type="protein sequence ID" value="VEL31496.1"/>
    <property type="molecule type" value="Genomic_DNA"/>
</dbReference>
<sequence>MAAGSVRSSAQRVSSLSLDTVGKSGLSSSASEILDPRSSLDAYGSGEMGRHASFGYPPPTSSVGDRDEDLGSLGFLGAPAVGSSSNTQDPGSQPVNEFPPSMQILLALLFAATVVLLIVCIAFTCRPDSPLARAPSCCQFLCCRGVGKAGG</sequence>
<feature type="transmembrane region" description="Helical" evidence="2">
    <location>
        <begin position="104"/>
        <end position="125"/>
    </location>
</feature>
<protein>
    <submittedName>
        <fullName evidence="3">Uncharacterized protein</fullName>
    </submittedName>
</protein>
<organism evidence="3 4">
    <name type="scientific">Protopolystoma xenopodis</name>
    <dbReference type="NCBI Taxonomy" id="117903"/>
    <lineage>
        <taxon>Eukaryota</taxon>
        <taxon>Metazoa</taxon>
        <taxon>Spiralia</taxon>
        <taxon>Lophotrochozoa</taxon>
        <taxon>Platyhelminthes</taxon>
        <taxon>Monogenea</taxon>
        <taxon>Polyopisthocotylea</taxon>
        <taxon>Polystomatidea</taxon>
        <taxon>Polystomatidae</taxon>
        <taxon>Protopolystoma</taxon>
    </lineage>
</organism>
<reference evidence="3" key="1">
    <citation type="submission" date="2018-11" db="EMBL/GenBank/DDBJ databases">
        <authorList>
            <consortium name="Pathogen Informatics"/>
        </authorList>
    </citation>
    <scope>NUCLEOTIDE SEQUENCE</scope>
</reference>
<dbReference type="Proteomes" id="UP000784294">
    <property type="component" value="Unassembled WGS sequence"/>
</dbReference>
<evidence type="ECO:0000256" key="2">
    <source>
        <dbReference type="SAM" id="Phobius"/>
    </source>
</evidence>
<proteinExistence type="predicted"/>